<dbReference type="PANTHER" id="PTHR44591:SF3">
    <property type="entry name" value="RESPONSE REGULATORY DOMAIN-CONTAINING PROTEIN"/>
    <property type="match status" value="1"/>
</dbReference>
<dbReference type="GO" id="GO:0000160">
    <property type="term" value="P:phosphorelay signal transduction system"/>
    <property type="evidence" value="ECO:0007669"/>
    <property type="project" value="InterPro"/>
</dbReference>
<dbReference type="PROSITE" id="PS50110">
    <property type="entry name" value="RESPONSE_REGULATORY"/>
    <property type="match status" value="1"/>
</dbReference>
<keyword evidence="1 2" id="KW-0597">Phosphoprotein</keyword>
<accession>A0A937VY14</accession>
<dbReference type="SMART" id="SM00448">
    <property type="entry name" value="REC"/>
    <property type="match status" value="1"/>
</dbReference>
<organism evidence="4 5">
    <name type="scientific">Tectimicrobiota bacterium</name>
    <dbReference type="NCBI Taxonomy" id="2528274"/>
    <lineage>
        <taxon>Bacteria</taxon>
        <taxon>Pseudomonadati</taxon>
        <taxon>Nitrospinota/Tectimicrobiota group</taxon>
        <taxon>Candidatus Tectimicrobiota</taxon>
    </lineage>
</organism>
<dbReference type="Gene3D" id="3.40.50.2300">
    <property type="match status" value="1"/>
</dbReference>
<comment type="caution">
    <text evidence="4">The sequence shown here is derived from an EMBL/GenBank/DDBJ whole genome shotgun (WGS) entry which is preliminary data.</text>
</comment>
<feature type="domain" description="Response regulatory" evidence="3">
    <location>
        <begin position="5"/>
        <end position="121"/>
    </location>
</feature>
<evidence type="ECO:0000313" key="5">
    <source>
        <dbReference type="Proteomes" id="UP000712673"/>
    </source>
</evidence>
<evidence type="ECO:0000256" key="1">
    <source>
        <dbReference type="ARBA" id="ARBA00022553"/>
    </source>
</evidence>
<evidence type="ECO:0000313" key="4">
    <source>
        <dbReference type="EMBL" id="MBM3222992.1"/>
    </source>
</evidence>
<feature type="modified residue" description="4-aspartylphosphate" evidence="2">
    <location>
        <position position="54"/>
    </location>
</feature>
<proteinExistence type="predicted"/>
<dbReference type="EMBL" id="VGLS01000081">
    <property type="protein sequence ID" value="MBM3222992.1"/>
    <property type="molecule type" value="Genomic_DNA"/>
</dbReference>
<dbReference type="InterPro" id="IPR050595">
    <property type="entry name" value="Bact_response_regulator"/>
</dbReference>
<dbReference type="InterPro" id="IPR001789">
    <property type="entry name" value="Sig_transdc_resp-reg_receiver"/>
</dbReference>
<dbReference type="SUPFAM" id="SSF52172">
    <property type="entry name" value="CheY-like"/>
    <property type="match status" value="1"/>
</dbReference>
<evidence type="ECO:0000259" key="3">
    <source>
        <dbReference type="PROSITE" id="PS50110"/>
    </source>
</evidence>
<dbReference type="PANTHER" id="PTHR44591">
    <property type="entry name" value="STRESS RESPONSE REGULATOR PROTEIN 1"/>
    <property type="match status" value="1"/>
</dbReference>
<name>A0A937VY14_UNCTE</name>
<reference evidence="4" key="1">
    <citation type="submission" date="2019-03" db="EMBL/GenBank/DDBJ databases">
        <title>Lake Tanganyika Metagenome-Assembled Genomes (MAGs).</title>
        <authorList>
            <person name="Tran P."/>
        </authorList>
    </citation>
    <scope>NUCLEOTIDE SEQUENCE</scope>
    <source>
        <strain evidence="4">K_DeepCast_65m_m2_066</strain>
    </source>
</reference>
<protein>
    <submittedName>
        <fullName evidence="4">Response regulator</fullName>
    </submittedName>
</protein>
<sequence>MMATKVLLVEDSLSIQTMVETTFTHEGFEVMVVGDALEGLQLVQTAPPDIILADASMPGLDGFQLCQRIRQSTGGRQVPVVLLTSGFAAYDKTRGDRAGVTTHLAKPFEPRALLDLVKQLVPMAPYPTPRTATVATLLPRPEEPFLETNGMEGLEDTWGEFSHRSTADGLPQITITQPLADAAPARGQTPRPVQPRESPANLIPGMLPQMLGEHVVQLLRETLDAHIATALAQLMPPLLDTVRDVVQAQMPALLEALLQQEIAKLKHAAEQDAHHG</sequence>
<evidence type="ECO:0000256" key="2">
    <source>
        <dbReference type="PROSITE-ProRule" id="PRU00169"/>
    </source>
</evidence>
<dbReference type="Pfam" id="PF00072">
    <property type="entry name" value="Response_reg"/>
    <property type="match status" value="1"/>
</dbReference>
<dbReference type="InterPro" id="IPR011006">
    <property type="entry name" value="CheY-like_superfamily"/>
</dbReference>
<dbReference type="Proteomes" id="UP000712673">
    <property type="component" value="Unassembled WGS sequence"/>
</dbReference>
<dbReference type="AlphaFoldDB" id="A0A937VY14"/>
<gene>
    <name evidence="4" type="ORF">FJZ47_04195</name>
</gene>